<dbReference type="InterPro" id="IPR023631">
    <property type="entry name" value="Amidase_dom"/>
</dbReference>
<accession>A0A1V4CVQ0</accession>
<dbReference type="AlphaFoldDB" id="A0A1V4CVQ0"/>
<sequence>MGTRAFATSPSAAAVRREVLAWSTPTVRAIRAASDRLNLGITRQEAQLYAELAPGLVAAHGRVRAAWEKAHPMPEPPPYARGTDALNAVEFELGTTPGTVGSLAGKRVAIKSTIAYGGVPLAAGSRLVQGHVPRESATVVLRTLAAGAAVTHTTRTDDLCLAITGATPWDGPVLNPWDRDRTTGGSSAGAAALLAAGLVDLAIMVDQAGSGRVPPSHCGAFALLPTSGLIPMTGILGFTPVQDRVAVAGRRVREVAVLASELSGTDRRDRFAQHAPRDWTRGLRDGVRGLRVGIVGQSLTPEFCTPEVAAVVRARADDLALAGAVLSTVDIPQYGEARDLAMLLTVHGGVPAVLAGHFGHSPGVAHGDPELVHQVSDRRDRDPGHLGATTKLSAAVGAACGDSAEWVAATLDGIARLTTAWDAALNGVDVLLTPTVYTPALPAPGPGTPDGEVIADAIGKGIAHTCGLNLTAHPAAQIPGGTVDGLPVGVQAIAGLHREDRLLRVATVLEPSGGWPTAPQGAER</sequence>
<evidence type="ECO:0000313" key="2">
    <source>
        <dbReference type="EMBL" id="OPF71600.1"/>
    </source>
</evidence>
<dbReference type="Gene3D" id="3.90.1300.10">
    <property type="entry name" value="Amidase signature (AS) domain"/>
    <property type="match status" value="1"/>
</dbReference>
<evidence type="ECO:0000313" key="3">
    <source>
        <dbReference type="Proteomes" id="UP000033615"/>
    </source>
</evidence>
<evidence type="ECO:0000259" key="1">
    <source>
        <dbReference type="Pfam" id="PF01425"/>
    </source>
</evidence>
<dbReference type="PANTHER" id="PTHR11895:SF170">
    <property type="entry name" value="AMIDASE"/>
    <property type="match status" value="1"/>
</dbReference>
<name>A0A1V4CVQ0_9ACTN</name>
<dbReference type="InterPro" id="IPR036928">
    <property type="entry name" value="AS_sf"/>
</dbReference>
<dbReference type="SUPFAM" id="SSF75304">
    <property type="entry name" value="Amidase signature (AS) enzymes"/>
    <property type="match status" value="1"/>
</dbReference>
<gene>
    <name evidence="2" type="ORF">VT50_0233335</name>
</gene>
<dbReference type="Proteomes" id="UP000033615">
    <property type="component" value="Unassembled WGS sequence"/>
</dbReference>
<keyword evidence="3" id="KW-1185">Reference proteome</keyword>
<dbReference type="GO" id="GO:0003824">
    <property type="term" value="F:catalytic activity"/>
    <property type="evidence" value="ECO:0007669"/>
    <property type="project" value="InterPro"/>
</dbReference>
<reference evidence="2" key="1">
    <citation type="submission" date="2016-12" db="EMBL/GenBank/DDBJ databases">
        <title>Genome sequence of Streptomyces antioxidans MUSC 164.</title>
        <authorList>
            <person name="Lee L.-H."/>
            <person name="Ser H.-L."/>
        </authorList>
    </citation>
    <scope>NUCLEOTIDE SEQUENCE [LARGE SCALE GENOMIC DNA]</scope>
    <source>
        <strain evidence="2">MUSC 164</strain>
    </source>
</reference>
<comment type="caution">
    <text evidence="2">The sequence shown here is derived from an EMBL/GenBank/DDBJ whole genome shotgun (WGS) entry which is preliminary data.</text>
</comment>
<organism evidence="2 3">
    <name type="scientific">Streptomyces antioxidans</name>
    <dbReference type="NCBI Taxonomy" id="1507734"/>
    <lineage>
        <taxon>Bacteria</taxon>
        <taxon>Bacillati</taxon>
        <taxon>Actinomycetota</taxon>
        <taxon>Actinomycetes</taxon>
        <taxon>Kitasatosporales</taxon>
        <taxon>Streptomycetaceae</taxon>
        <taxon>Streptomyces</taxon>
    </lineage>
</organism>
<dbReference type="Pfam" id="PF01425">
    <property type="entry name" value="Amidase"/>
    <property type="match status" value="1"/>
</dbReference>
<proteinExistence type="predicted"/>
<dbReference type="InterPro" id="IPR000120">
    <property type="entry name" value="Amidase"/>
</dbReference>
<protein>
    <submittedName>
        <fullName evidence="2">Amidase</fullName>
    </submittedName>
</protein>
<dbReference type="EMBL" id="LAKD02000119">
    <property type="protein sequence ID" value="OPF71600.1"/>
    <property type="molecule type" value="Genomic_DNA"/>
</dbReference>
<feature type="domain" description="Amidase" evidence="1">
    <location>
        <begin position="99"/>
        <end position="503"/>
    </location>
</feature>
<dbReference type="PANTHER" id="PTHR11895">
    <property type="entry name" value="TRANSAMIDASE"/>
    <property type="match status" value="1"/>
</dbReference>